<dbReference type="InterPro" id="IPR001452">
    <property type="entry name" value="SH3_domain"/>
</dbReference>
<evidence type="ECO:0000256" key="2">
    <source>
        <dbReference type="PROSITE-ProRule" id="PRU00192"/>
    </source>
</evidence>
<dbReference type="EMBL" id="JAVHJO010000015">
    <property type="protein sequence ID" value="KAK6527821.1"/>
    <property type="molecule type" value="Genomic_DNA"/>
</dbReference>
<keyword evidence="4" id="KW-0812">Transmembrane</keyword>
<sequence length="458" mass="48141">MDHIKHLRHAHHLRKREPVPEPQGGLGGTKTVVEVVFVTSPPGSDDGSVVTPNGEPAATPTPAHSSSPSPKKQSVDGGSDKSQTTMRTSTKNSSPPTKTSAVLANTASPTTPFGASGTLGSQTSIASPTQTGPATNSAGLTIGAYAGIVGGGVALILILIVAVAIILKKRQNSNYVKPEDEKNLNRLSFNDRDIPSPFSPVQTPKPVATTIAPKLEIRPMTQFDGSFFPAGNSDTLRSEDRSLKAPPAALSIEKKNLTAGPFETPEPSPAFSTFSDTSNMTLPIQGGGAPPASPPNSSPVHRVLVDFKPSMADELELKANEVVRLLHEYDDGWALCIRMDRTQQGVCPRTCLSPRPVKPRPPPTNRGPPPPQLRGPGSQPSPYSPSGSRPQSPGFGPGSRPQSPRSPGGPNRPPMSPKGMPGPPRRPDSRPGSPMGARAPHPLSRGVPRDDDVQYHAM</sequence>
<evidence type="ECO:0000313" key="6">
    <source>
        <dbReference type="EMBL" id="KAK6527821.1"/>
    </source>
</evidence>
<name>A0AAV9WW84_9PEZI</name>
<dbReference type="PANTHER" id="PTHR48148:SF3">
    <property type="entry name" value="KERATINOCYTE PROLINE-RICH PROTEIN"/>
    <property type="match status" value="1"/>
</dbReference>
<feature type="region of interest" description="Disordered" evidence="3">
    <location>
        <begin position="258"/>
        <end position="301"/>
    </location>
</feature>
<evidence type="ECO:0000313" key="7">
    <source>
        <dbReference type="Proteomes" id="UP001365542"/>
    </source>
</evidence>
<reference evidence="6 7" key="1">
    <citation type="submission" date="2019-10" db="EMBL/GenBank/DDBJ databases">
        <authorList>
            <person name="Palmer J.M."/>
        </authorList>
    </citation>
    <scope>NUCLEOTIDE SEQUENCE [LARGE SCALE GENOMIC DNA]</scope>
    <source>
        <strain evidence="6 7">TWF694</strain>
    </source>
</reference>
<dbReference type="SUPFAM" id="SSF50044">
    <property type="entry name" value="SH3-domain"/>
    <property type="match status" value="1"/>
</dbReference>
<feature type="region of interest" description="Disordered" evidence="3">
    <location>
        <begin position="1"/>
        <end position="133"/>
    </location>
</feature>
<dbReference type="Gene3D" id="2.30.30.40">
    <property type="entry name" value="SH3 Domains"/>
    <property type="match status" value="1"/>
</dbReference>
<feature type="compositionally biased region" description="Polar residues" evidence="3">
    <location>
        <begin position="102"/>
        <end position="133"/>
    </location>
</feature>
<feature type="region of interest" description="Disordered" evidence="3">
    <location>
        <begin position="223"/>
        <end position="243"/>
    </location>
</feature>
<evidence type="ECO:0000256" key="4">
    <source>
        <dbReference type="SAM" id="Phobius"/>
    </source>
</evidence>
<proteinExistence type="predicted"/>
<protein>
    <recommendedName>
        <fullName evidence="5">SH3 domain-containing protein</fullName>
    </recommendedName>
</protein>
<keyword evidence="4" id="KW-1133">Transmembrane helix</keyword>
<feature type="domain" description="SH3" evidence="5">
    <location>
        <begin position="296"/>
        <end position="357"/>
    </location>
</feature>
<keyword evidence="1 2" id="KW-0728">SH3 domain</keyword>
<dbReference type="PANTHER" id="PTHR48148">
    <property type="entry name" value="KERATINOCYTE PROLINE-RICH PROTEIN"/>
    <property type="match status" value="1"/>
</dbReference>
<feature type="compositionally biased region" description="Pro residues" evidence="3">
    <location>
        <begin position="410"/>
        <end position="424"/>
    </location>
</feature>
<gene>
    <name evidence="6" type="ORF">TWF694_004799</name>
</gene>
<feature type="transmembrane region" description="Helical" evidence="4">
    <location>
        <begin position="142"/>
        <end position="167"/>
    </location>
</feature>
<feature type="compositionally biased region" description="Basic residues" evidence="3">
    <location>
        <begin position="1"/>
        <end position="15"/>
    </location>
</feature>
<evidence type="ECO:0000259" key="5">
    <source>
        <dbReference type="PROSITE" id="PS50002"/>
    </source>
</evidence>
<evidence type="ECO:0000256" key="3">
    <source>
        <dbReference type="SAM" id="MobiDB-lite"/>
    </source>
</evidence>
<feature type="compositionally biased region" description="Pro residues" evidence="3">
    <location>
        <begin position="359"/>
        <end position="373"/>
    </location>
</feature>
<dbReference type="Pfam" id="PF14604">
    <property type="entry name" value="SH3_9"/>
    <property type="match status" value="1"/>
</dbReference>
<feature type="region of interest" description="Disordered" evidence="3">
    <location>
        <begin position="347"/>
        <end position="458"/>
    </location>
</feature>
<dbReference type="SMART" id="SM00326">
    <property type="entry name" value="SH3"/>
    <property type="match status" value="1"/>
</dbReference>
<feature type="compositionally biased region" description="Polar residues" evidence="3">
    <location>
        <begin position="270"/>
        <end position="282"/>
    </location>
</feature>
<dbReference type="InterPro" id="IPR036028">
    <property type="entry name" value="SH3-like_dom_sf"/>
</dbReference>
<organism evidence="6 7">
    <name type="scientific">Orbilia ellipsospora</name>
    <dbReference type="NCBI Taxonomy" id="2528407"/>
    <lineage>
        <taxon>Eukaryota</taxon>
        <taxon>Fungi</taxon>
        <taxon>Dikarya</taxon>
        <taxon>Ascomycota</taxon>
        <taxon>Pezizomycotina</taxon>
        <taxon>Orbiliomycetes</taxon>
        <taxon>Orbiliales</taxon>
        <taxon>Orbiliaceae</taxon>
        <taxon>Orbilia</taxon>
    </lineage>
</organism>
<keyword evidence="7" id="KW-1185">Reference proteome</keyword>
<dbReference type="Proteomes" id="UP001365542">
    <property type="component" value="Unassembled WGS sequence"/>
</dbReference>
<dbReference type="PROSITE" id="PS50002">
    <property type="entry name" value="SH3"/>
    <property type="match status" value="1"/>
</dbReference>
<comment type="caution">
    <text evidence="6">The sequence shown here is derived from an EMBL/GenBank/DDBJ whole genome shotgun (WGS) entry which is preliminary data.</text>
</comment>
<feature type="compositionally biased region" description="Low complexity" evidence="3">
    <location>
        <begin position="88"/>
        <end position="100"/>
    </location>
</feature>
<feature type="compositionally biased region" description="Low complexity" evidence="3">
    <location>
        <begin position="56"/>
        <end position="70"/>
    </location>
</feature>
<feature type="compositionally biased region" description="Basic and acidic residues" evidence="3">
    <location>
        <begin position="447"/>
        <end position="458"/>
    </location>
</feature>
<accession>A0AAV9WW84</accession>
<dbReference type="AlphaFoldDB" id="A0AAV9WW84"/>
<keyword evidence="4" id="KW-0472">Membrane</keyword>
<evidence type="ECO:0000256" key="1">
    <source>
        <dbReference type="ARBA" id="ARBA00022443"/>
    </source>
</evidence>
<feature type="compositionally biased region" description="Low complexity" evidence="3">
    <location>
        <begin position="374"/>
        <end position="409"/>
    </location>
</feature>